<evidence type="ECO:0000313" key="3">
    <source>
        <dbReference type="EMBL" id="MFH5228186.1"/>
    </source>
</evidence>
<organism evidence="3 6">
    <name type="scientific">Antrihabitans spumae</name>
    <dbReference type="NCBI Taxonomy" id="3373370"/>
    <lineage>
        <taxon>Bacteria</taxon>
        <taxon>Bacillati</taxon>
        <taxon>Actinomycetota</taxon>
        <taxon>Actinomycetes</taxon>
        <taxon>Mycobacteriales</taxon>
        <taxon>Nocardiaceae</taxon>
        <taxon>Antrihabitans</taxon>
    </lineage>
</organism>
<sequence length="355" mass="39398">MIVIGIDPHKSTHTATAVDEARNTDLGSIRIRSTFDDYALLLSWAKQWPQRRWAVENARGLGHHLALWLVSQRESVVDVPSTSTARVRQLSRGNRRKNDRIDAAAAACVAALQGDAYPLAIEDHTDVLRILDERRRGLVLQMTRTRNQLHALLRELVPGGIDTGVDSETTAIVLRRLQPVTTADMTRQKIALEMVGDLRRLHVQILDITERTQAVLDECGTRLQSIHGVGPVTAGRILGHAGNPFRFPSEAAFANFAGTAPIEVSSADTTRHRLSRGGDRTLNAAIHIVAVCQARSPRSEGYGYYHRKITEGKSHRAALRCLKRQVAKRLWQVMRVDEVRRAAASHGFPPTTRLA</sequence>
<feature type="domain" description="Transposase IS110-like N-terminal" evidence="1">
    <location>
        <begin position="4"/>
        <end position="158"/>
    </location>
</feature>
<dbReference type="PANTHER" id="PTHR33055">
    <property type="entry name" value="TRANSPOSASE FOR INSERTION SEQUENCE ELEMENT IS1111A"/>
    <property type="match status" value="1"/>
</dbReference>
<evidence type="ECO:0000313" key="6">
    <source>
        <dbReference type="Proteomes" id="UP001609219"/>
    </source>
</evidence>
<dbReference type="RefSeq" id="WP_395126500.1">
    <property type="nucleotide sequence ID" value="NZ_JBIMSN010000025.1"/>
</dbReference>
<dbReference type="Pfam" id="PF02371">
    <property type="entry name" value="Transposase_20"/>
    <property type="match status" value="1"/>
</dbReference>
<reference evidence="5 6" key="1">
    <citation type="submission" date="2024-10" db="EMBL/GenBank/DDBJ databases">
        <authorList>
            <person name="Riesco R."/>
        </authorList>
    </citation>
    <scope>NUCLEOTIDE SEQUENCE [LARGE SCALE GENOMIC DNA]</scope>
    <source>
        <strain evidence="4 5">NCIMB 15448</strain>
        <strain evidence="3 6">NCIMB 15450</strain>
    </source>
</reference>
<dbReference type="InterPro" id="IPR002525">
    <property type="entry name" value="Transp_IS110-like_N"/>
</dbReference>
<evidence type="ECO:0000259" key="1">
    <source>
        <dbReference type="Pfam" id="PF01548"/>
    </source>
</evidence>
<evidence type="ECO:0000259" key="2">
    <source>
        <dbReference type="Pfam" id="PF02371"/>
    </source>
</evidence>
<dbReference type="Proteomes" id="UP001609176">
    <property type="component" value="Unassembled WGS sequence"/>
</dbReference>
<dbReference type="InterPro" id="IPR003346">
    <property type="entry name" value="Transposase_20"/>
</dbReference>
<dbReference type="Pfam" id="PF01548">
    <property type="entry name" value="DEDD_Tnp_IS110"/>
    <property type="match status" value="1"/>
</dbReference>
<dbReference type="EMBL" id="JBIMSN010000025">
    <property type="protein sequence ID" value="MFH5228186.1"/>
    <property type="molecule type" value="Genomic_DNA"/>
</dbReference>
<dbReference type="InterPro" id="IPR047650">
    <property type="entry name" value="Transpos_IS110"/>
</dbReference>
<keyword evidence="6" id="KW-1185">Reference proteome</keyword>
<dbReference type="Proteomes" id="UP001609219">
    <property type="component" value="Unassembled WGS sequence"/>
</dbReference>
<proteinExistence type="predicted"/>
<comment type="caution">
    <text evidence="3">The sequence shown here is derived from an EMBL/GenBank/DDBJ whole genome shotgun (WGS) entry which is preliminary data.</text>
</comment>
<accession>A0ABW7JZL1</accession>
<feature type="domain" description="Transposase IS116/IS110/IS902 C-terminal" evidence="2">
    <location>
        <begin position="221"/>
        <end position="301"/>
    </location>
</feature>
<dbReference type="EMBL" id="JBIMSP010000094">
    <property type="protein sequence ID" value="MFH5245744.1"/>
    <property type="molecule type" value="Genomic_DNA"/>
</dbReference>
<name>A0ABW7JZL1_9NOCA</name>
<dbReference type="NCBIfam" id="NF033542">
    <property type="entry name" value="transpos_IS110"/>
    <property type="match status" value="1"/>
</dbReference>
<gene>
    <name evidence="4" type="ORF">ACHIPV_28315</name>
    <name evidence="3" type="ORF">ACHIRB_06285</name>
</gene>
<evidence type="ECO:0000313" key="5">
    <source>
        <dbReference type="Proteomes" id="UP001609176"/>
    </source>
</evidence>
<evidence type="ECO:0000313" key="4">
    <source>
        <dbReference type="EMBL" id="MFH5245744.1"/>
    </source>
</evidence>
<protein>
    <submittedName>
        <fullName evidence="3">IS110 family transposase</fullName>
    </submittedName>
</protein>
<dbReference type="PANTHER" id="PTHR33055:SF16">
    <property type="entry name" value="TRANSPOSASE FOR INSERTION SEQUENCE ELEMENT IS1547"/>
    <property type="match status" value="1"/>
</dbReference>